<evidence type="ECO:0000256" key="4">
    <source>
        <dbReference type="ARBA" id="ARBA00022842"/>
    </source>
</evidence>
<evidence type="ECO:0000259" key="10">
    <source>
        <dbReference type="Pfam" id="PF03372"/>
    </source>
</evidence>
<feature type="active site" evidence="5">
    <location>
        <position position="125"/>
    </location>
</feature>
<dbReference type="GO" id="GO:0008081">
    <property type="term" value="F:phosphoric diester hydrolase activity"/>
    <property type="evidence" value="ECO:0000318"/>
    <property type="project" value="GO_Central"/>
</dbReference>
<feature type="compositionally biased region" description="Basic residues" evidence="9">
    <location>
        <begin position="495"/>
        <end position="506"/>
    </location>
</feature>
<keyword evidence="11" id="KW-0269">Exonuclease</keyword>
<feature type="binding site" evidence="6">
    <location>
        <position position="263"/>
    </location>
    <ligand>
        <name>Mg(2+)</name>
        <dbReference type="ChEBI" id="CHEBI:18420"/>
        <label>1</label>
    </ligand>
</feature>
<dbReference type="SUPFAM" id="SSF56219">
    <property type="entry name" value="DNase I-like"/>
    <property type="match status" value="1"/>
</dbReference>
<protein>
    <recommendedName>
        <fullName evidence="8">DNA-(apurinic or apyrimidinic site) endonuclease</fullName>
        <ecNumber evidence="8">3.1.-.-</ecNumber>
    </recommendedName>
</protein>
<feature type="active site" description="Proton acceptor" evidence="5">
    <location>
        <position position="263"/>
    </location>
</feature>
<keyword evidence="6" id="KW-0464">Manganese</keyword>
<dbReference type="GO" id="GO:0006284">
    <property type="term" value="P:base-excision repair"/>
    <property type="evidence" value="ECO:0000318"/>
    <property type="project" value="GO_Central"/>
</dbReference>
<evidence type="ECO:0000256" key="5">
    <source>
        <dbReference type="PIRSR" id="PIRSR604808-1"/>
    </source>
</evidence>
<dbReference type="OrthoDB" id="391817at2759"/>
<evidence type="ECO:0000313" key="12">
    <source>
        <dbReference type="Proteomes" id="UP000054558"/>
    </source>
</evidence>
<comment type="similarity">
    <text evidence="1 8">Belongs to the DNA repair enzymes AP/ExoA family.</text>
</comment>
<dbReference type="AlphaFoldDB" id="A0A1Y1HQ62"/>
<feature type="compositionally biased region" description="Basic and acidic residues" evidence="9">
    <location>
        <begin position="336"/>
        <end position="359"/>
    </location>
</feature>
<dbReference type="InterPro" id="IPR005135">
    <property type="entry name" value="Endo/exonuclease/phosphatase"/>
</dbReference>
<dbReference type="EC" id="3.1.-.-" evidence="8"/>
<feature type="compositionally biased region" description="Basic and acidic residues" evidence="9">
    <location>
        <begin position="370"/>
        <end position="392"/>
    </location>
</feature>
<feature type="site" description="Important for catalytic activity" evidence="7">
    <location>
        <position position="236"/>
    </location>
</feature>
<reference evidence="11 12" key="1">
    <citation type="journal article" date="2014" name="Nat. Commun.">
        <title>Klebsormidium flaccidum genome reveals primary factors for plant terrestrial adaptation.</title>
        <authorList>
            <person name="Hori K."/>
            <person name="Maruyama F."/>
            <person name="Fujisawa T."/>
            <person name="Togashi T."/>
            <person name="Yamamoto N."/>
            <person name="Seo M."/>
            <person name="Sato S."/>
            <person name="Yamada T."/>
            <person name="Mori H."/>
            <person name="Tajima N."/>
            <person name="Moriyama T."/>
            <person name="Ikeuchi M."/>
            <person name="Watanabe M."/>
            <person name="Wada H."/>
            <person name="Kobayashi K."/>
            <person name="Saito M."/>
            <person name="Masuda T."/>
            <person name="Sasaki-Sekimoto Y."/>
            <person name="Mashiguchi K."/>
            <person name="Awai K."/>
            <person name="Shimojima M."/>
            <person name="Masuda S."/>
            <person name="Iwai M."/>
            <person name="Nobusawa T."/>
            <person name="Narise T."/>
            <person name="Kondo S."/>
            <person name="Saito H."/>
            <person name="Sato R."/>
            <person name="Murakawa M."/>
            <person name="Ihara Y."/>
            <person name="Oshima-Yamada Y."/>
            <person name="Ohtaka K."/>
            <person name="Satoh M."/>
            <person name="Sonobe K."/>
            <person name="Ishii M."/>
            <person name="Ohtani R."/>
            <person name="Kanamori-Sato M."/>
            <person name="Honoki R."/>
            <person name="Miyazaki D."/>
            <person name="Mochizuki H."/>
            <person name="Umetsu J."/>
            <person name="Higashi K."/>
            <person name="Shibata D."/>
            <person name="Kamiya Y."/>
            <person name="Sato N."/>
            <person name="Nakamura Y."/>
            <person name="Tabata S."/>
            <person name="Ida S."/>
            <person name="Kurokawa K."/>
            <person name="Ohta H."/>
        </authorList>
    </citation>
    <scope>NUCLEOTIDE SEQUENCE [LARGE SCALE GENOMIC DNA]</scope>
    <source>
        <strain evidence="11 12">NIES-2285</strain>
    </source>
</reference>
<name>A0A1Y1HQ62_KLENI</name>
<evidence type="ECO:0000256" key="8">
    <source>
        <dbReference type="RuleBase" id="RU362131"/>
    </source>
</evidence>
<evidence type="ECO:0000256" key="7">
    <source>
        <dbReference type="PIRSR" id="PIRSR604808-3"/>
    </source>
</evidence>
<feature type="binding site" evidence="6">
    <location>
        <position position="167"/>
    </location>
    <ligand>
        <name>Mg(2+)</name>
        <dbReference type="ChEBI" id="CHEBI:18420"/>
        <label>1</label>
    </ligand>
</feature>
<sequence length="527" mass="57275">MHIVSWNVNGLPTTLKEASYHHGSVENYFAQVLKADIVCFQEAKVREDRLEKWLACVPGYESFWAFSQNKKGYSGVVTYVKEGFSPLDAAADCLPGGGGGGEDDITQEGRVMMTDHGAFVLFNIYVPNAGEKPLRPRLDFKMKFLNALRAKCDELVASGRHVIVVGDLNVSHTTADIHSCFGLHKVYAPEELAWTDSFLSEYVDAWRHLHPDVSDGFTCWNQKKSARLFNEGARIDFTVCDKGFKGQLVGAEILDTPDKWSDHTAVSLTLKDQPPPPPHPPVALSSKRIRQFQEDRGQSKLTALFSKRKVGVRGGEKYSRTEEAEPPSKKGRGSPLKKDDGEELEHLKSGRAKALEKTVGEGGPVEEIEASGKEIPESGVEPEHAVGLREEEGTCAMPSGAPLQETPAGNVNGGMHRESSQLATGDGDVVHVFERTGGLGTVDSESAGTLNGGGVDPVSAQDGKGLPARSRRRASETESPGGSKALSGFPSKTLVGKKRGRNRTGKPQKPDTRTQLKLSNFFAKKER</sequence>
<evidence type="ECO:0000256" key="3">
    <source>
        <dbReference type="ARBA" id="ARBA00022801"/>
    </source>
</evidence>
<dbReference type="GO" id="GO:0008311">
    <property type="term" value="F:double-stranded DNA 3'-5' DNA exonuclease activity"/>
    <property type="evidence" value="ECO:0000318"/>
    <property type="project" value="GO_Central"/>
</dbReference>
<dbReference type="NCBIfam" id="TIGR00633">
    <property type="entry name" value="xth"/>
    <property type="match status" value="1"/>
</dbReference>
<dbReference type="Pfam" id="PF03372">
    <property type="entry name" value="Exo_endo_phos"/>
    <property type="match status" value="1"/>
</dbReference>
<feature type="compositionally biased region" description="Basic and acidic residues" evidence="9">
    <location>
        <begin position="314"/>
        <end position="328"/>
    </location>
</feature>
<keyword evidence="2 6" id="KW-0479">Metal-binding</keyword>
<evidence type="ECO:0000256" key="2">
    <source>
        <dbReference type="ARBA" id="ARBA00022723"/>
    </source>
</evidence>
<dbReference type="GO" id="GO:0003906">
    <property type="term" value="F:DNA-(apurinic or apyrimidinic site) endonuclease activity"/>
    <property type="evidence" value="ECO:0000318"/>
    <property type="project" value="GO_Central"/>
</dbReference>
<feature type="region of interest" description="Disordered" evidence="9">
    <location>
        <begin position="312"/>
        <end position="527"/>
    </location>
</feature>
<feature type="site" description="Transition state stabilizer" evidence="7">
    <location>
        <position position="169"/>
    </location>
</feature>
<evidence type="ECO:0000256" key="6">
    <source>
        <dbReference type="PIRSR" id="PIRSR604808-2"/>
    </source>
</evidence>
<dbReference type="InterPro" id="IPR004808">
    <property type="entry name" value="AP_endonuc_1"/>
</dbReference>
<keyword evidence="12" id="KW-1185">Reference proteome</keyword>
<dbReference type="GO" id="GO:0005634">
    <property type="term" value="C:nucleus"/>
    <property type="evidence" value="ECO:0000318"/>
    <property type="project" value="GO_Central"/>
</dbReference>
<keyword evidence="8" id="KW-0234">DNA repair</keyword>
<dbReference type="Proteomes" id="UP000054558">
    <property type="component" value="Unassembled WGS sequence"/>
</dbReference>
<comment type="cofactor">
    <cofactor evidence="6 8">
        <name>Mg(2+)</name>
        <dbReference type="ChEBI" id="CHEBI:18420"/>
    </cofactor>
    <cofactor evidence="6 8">
        <name>Mn(2+)</name>
        <dbReference type="ChEBI" id="CHEBI:29035"/>
    </cofactor>
    <text evidence="6 8">Probably binds two magnesium or manganese ions per subunit.</text>
</comment>
<keyword evidence="11" id="KW-0255">Endonuclease</keyword>
<dbReference type="Gene3D" id="3.60.10.10">
    <property type="entry name" value="Endonuclease/exonuclease/phosphatase"/>
    <property type="match status" value="1"/>
</dbReference>
<dbReference type="PANTHER" id="PTHR22748">
    <property type="entry name" value="AP ENDONUCLEASE"/>
    <property type="match status" value="1"/>
</dbReference>
<keyword evidence="11" id="KW-0540">Nuclease</keyword>
<dbReference type="PANTHER" id="PTHR22748:SF20">
    <property type="entry name" value="DNA-(APURINIC OR APYRIMIDINIC SITE) ENDONUCLEASE"/>
    <property type="match status" value="1"/>
</dbReference>
<dbReference type="STRING" id="105231.A0A1Y1HQ62"/>
<dbReference type="InterPro" id="IPR036691">
    <property type="entry name" value="Endo/exonu/phosph_ase_sf"/>
</dbReference>
<keyword evidence="4 6" id="KW-0460">Magnesium</keyword>
<keyword evidence="3" id="KW-0378">Hydrolase</keyword>
<dbReference type="EMBL" id="DF236967">
    <property type="protein sequence ID" value="GAQ78726.1"/>
    <property type="molecule type" value="Genomic_DNA"/>
</dbReference>
<feature type="binding site" evidence="6">
    <location>
        <position position="42"/>
    </location>
    <ligand>
        <name>Mg(2+)</name>
        <dbReference type="ChEBI" id="CHEBI:18420"/>
        <label>1</label>
    </ligand>
</feature>
<feature type="binding site" evidence="6">
    <location>
        <position position="7"/>
    </location>
    <ligand>
        <name>Mg(2+)</name>
        <dbReference type="ChEBI" id="CHEBI:18420"/>
        <label>1</label>
    </ligand>
</feature>
<accession>A0A1Y1HQ62</accession>
<feature type="domain" description="Endonuclease/exonuclease/phosphatase" evidence="10">
    <location>
        <begin position="4"/>
        <end position="263"/>
    </location>
</feature>
<feature type="site" description="Interaction with DNA substrate" evidence="7">
    <location>
        <position position="263"/>
    </location>
</feature>
<gene>
    <name evidence="11" type="ORF">KFL_000180100</name>
</gene>
<proteinExistence type="inferred from homology"/>
<keyword evidence="8" id="KW-0227">DNA damage</keyword>
<evidence type="ECO:0000313" key="11">
    <source>
        <dbReference type="EMBL" id="GAQ78726.1"/>
    </source>
</evidence>
<organism evidence="11 12">
    <name type="scientific">Klebsormidium nitens</name>
    <name type="common">Green alga</name>
    <name type="synonym">Ulothrix nitens</name>
    <dbReference type="NCBI Taxonomy" id="105231"/>
    <lineage>
        <taxon>Eukaryota</taxon>
        <taxon>Viridiplantae</taxon>
        <taxon>Streptophyta</taxon>
        <taxon>Klebsormidiophyceae</taxon>
        <taxon>Klebsormidiales</taxon>
        <taxon>Klebsormidiaceae</taxon>
        <taxon>Klebsormidium</taxon>
    </lineage>
</organism>
<dbReference type="GO" id="GO:0046872">
    <property type="term" value="F:metal ion binding"/>
    <property type="evidence" value="ECO:0007669"/>
    <property type="project" value="UniProtKB-KW"/>
</dbReference>
<feature type="binding site" evidence="6">
    <location>
        <position position="262"/>
    </location>
    <ligand>
        <name>Mg(2+)</name>
        <dbReference type="ChEBI" id="CHEBI:18420"/>
        <label>1</label>
    </ligand>
</feature>
<evidence type="ECO:0000256" key="9">
    <source>
        <dbReference type="SAM" id="MobiDB-lite"/>
    </source>
</evidence>
<feature type="binding site" evidence="6">
    <location>
        <position position="169"/>
    </location>
    <ligand>
        <name>Mg(2+)</name>
        <dbReference type="ChEBI" id="CHEBI:18420"/>
        <label>1</label>
    </ligand>
</feature>
<evidence type="ECO:0000256" key="1">
    <source>
        <dbReference type="ARBA" id="ARBA00007092"/>
    </source>
</evidence>
<feature type="active site" description="Proton donor/acceptor" evidence="5">
    <location>
        <position position="167"/>
    </location>
</feature>
<dbReference type="PROSITE" id="PS51435">
    <property type="entry name" value="AP_NUCLEASE_F1_4"/>
    <property type="match status" value="1"/>
</dbReference>